<dbReference type="Proteomes" id="UP000035548">
    <property type="component" value="Chromosome"/>
</dbReference>
<gene>
    <name evidence="3" type="ORF">CUTER_03560</name>
</gene>
<evidence type="ECO:0000256" key="1">
    <source>
        <dbReference type="SAM" id="MobiDB-lite"/>
    </source>
</evidence>
<proteinExistence type="predicted"/>
<dbReference type="RefSeq" id="WP_047259256.1">
    <property type="nucleotide sequence ID" value="NZ_CP011546.1"/>
</dbReference>
<keyword evidence="4" id="KW-1185">Reference proteome</keyword>
<keyword evidence="2" id="KW-0732">Signal</keyword>
<dbReference type="KEGG" id="cut:CUTER_03560"/>
<dbReference type="PROSITE" id="PS51257">
    <property type="entry name" value="PROKAR_LIPOPROTEIN"/>
    <property type="match status" value="1"/>
</dbReference>
<dbReference type="STRING" id="1072256.CUTER_03560"/>
<feature type="signal peptide" evidence="2">
    <location>
        <begin position="1"/>
        <end position="18"/>
    </location>
</feature>
<dbReference type="EMBL" id="CP011546">
    <property type="protein sequence ID" value="AKK10720.1"/>
    <property type="molecule type" value="Genomic_DNA"/>
</dbReference>
<feature type="region of interest" description="Disordered" evidence="1">
    <location>
        <begin position="20"/>
        <end position="61"/>
    </location>
</feature>
<feature type="compositionally biased region" description="Low complexity" evidence="1">
    <location>
        <begin position="20"/>
        <end position="38"/>
    </location>
</feature>
<evidence type="ECO:0008006" key="5">
    <source>
        <dbReference type="Google" id="ProtNLM"/>
    </source>
</evidence>
<evidence type="ECO:0000313" key="3">
    <source>
        <dbReference type="EMBL" id="AKK10720.1"/>
    </source>
</evidence>
<accession>A0A0G3HDF2</accession>
<reference evidence="4" key="2">
    <citation type="submission" date="2015-05" db="EMBL/GenBank/DDBJ databases">
        <title>Complete genome sequence of Corynebacterium uterequi DSM 45634, isolated from the uterus of a maiden mare.</title>
        <authorList>
            <person name="Ruckert C."/>
            <person name="Albersmeier A."/>
            <person name="Winkler A."/>
            <person name="Tauch A."/>
        </authorList>
    </citation>
    <scope>NUCLEOTIDE SEQUENCE [LARGE SCALE GENOMIC DNA]</scope>
    <source>
        <strain evidence="4">DSM 45634</strain>
    </source>
</reference>
<dbReference type="Gene3D" id="2.130.10.10">
    <property type="entry name" value="YVTN repeat-like/Quinoprotein amine dehydrogenase"/>
    <property type="match status" value="1"/>
</dbReference>
<sequence length="425" mass="45369">MKRFTMTAVLAASALALASCSSPDSRTEATSETTTTAAEKAHEGHSHDGHEHDAEQKEVSSLTPRVVLTHEGGITTIDSLSGEALDAVDEPGFYRLNHAGDGRHVMVTDSDVFRVYDSGNEAAKHEDHYHYYESAPHLKDTSYDAAKAGHVVHHEGLTALFSDATGDVTIVATDEIANPDAKTTTLSTGAAHHGVAVPFEDGSVLHTVGTEEERHTIRHVAADGTVLAETDNCPGVHGEAVADGEAVVFGCTNGPVVYRDGAFTKIAASGYQRNGNLAGSEDSPIVLGDNKTEKDAEFERPTSVVLIDSRDASLRTVELGSSYWFRSLARGPEGEAIVLTYDGELVIIDEETGEITNKIKVIEPWREKEEWQQPGPILKVAGTDAYVTDAANNTLVVVDLTSGEIALEHKLDFSPVEMAVATGRA</sequence>
<feature type="compositionally biased region" description="Basic and acidic residues" evidence="1">
    <location>
        <begin position="39"/>
        <end position="58"/>
    </location>
</feature>
<feature type="chain" id="PRO_5039053419" description="Secreted protein" evidence="2">
    <location>
        <begin position="19"/>
        <end position="425"/>
    </location>
</feature>
<dbReference type="OrthoDB" id="3250815at2"/>
<evidence type="ECO:0000256" key="2">
    <source>
        <dbReference type="SAM" id="SignalP"/>
    </source>
</evidence>
<protein>
    <recommendedName>
        <fullName evidence="5">Secreted protein</fullName>
    </recommendedName>
</protein>
<evidence type="ECO:0000313" key="4">
    <source>
        <dbReference type="Proteomes" id="UP000035548"/>
    </source>
</evidence>
<dbReference type="InterPro" id="IPR011044">
    <property type="entry name" value="Quino_amine_DH_bsu"/>
</dbReference>
<dbReference type="PATRIC" id="fig|1072256.5.peg.707"/>
<name>A0A0G3HDF2_9CORY</name>
<dbReference type="InterPro" id="IPR015943">
    <property type="entry name" value="WD40/YVTN_repeat-like_dom_sf"/>
</dbReference>
<dbReference type="SUPFAM" id="SSF50969">
    <property type="entry name" value="YVTN repeat-like/Quinoprotein amine dehydrogenase"/>
    <property type="match status" value="1"/>
</dbReference>
<reference evidence="3 4" key="1">
    <citation type="journal article" date="2015" name="Genome Announc.">
        <title>Virulence Factor Genes Detected in the Complete Genome Sequence of Corynebacterium uterequi DSM 45634, Isolated from the Uterus of a Maiden Mare.</title>
        <authorList>
            <person name="Ruckert C."/>
            <person name="Kriete M."/>
            <person name="Jaenicke S."/>
            <person name="Winkler A."/>
            <person name="Tauch A."/>
        </authorList>
    </citation>
    <scope>NUCLEOTIDE SEQUENCE [LARGE SCALE GENOMIC DNA]</scope>
    <source>
        <strain evidence="3 4">DSM 45634</strain>
    </source>
</reference>
<dbReference type="AlphaFoldDB" id="A0A0G3HDF2"/>
<organism evidence="3 4">
    <name type="scientific">Corynebacterium uterequi</name>
    <dbReference type="NCBI Taxonomy" id="1072256"/>
    <lineage>
        <taxon>Bacteria</taxon>
        <taxon>Bacillati</taxon>
        <taxon>Actinomycetota</taxon>
        <taxon>Actinomycetes</taxon>
        <taxon>Mycobacteriales</taxon>
        <taxon>Corynebacteriaceae</taxon>
        <taxon>Corynebacterium</taxon>
    </lineage>
</organism>